<dbReference type="RefSeq" id="WP_262427393.1">
    <property type="nucleotide sequence ID" value="NZ_JACRTJ010000015.1"/>
</dbReference>
<accession>A0ABR7NS70</accession>
<comment type="pathway">
    <text evidence="1">Cofactor biosynthesis; adenosylcobalamin biosynthesis.</text>
</comment>
<evidence type="ECO:0000313" key="6">
    <source>
        <dbReference type="EMBL" id="MBC8598967.1"/>
    </source>
</evidence>
<keyword evidence="3" id="KW-0169">Cobalamin biosynthesis</keyword>
<keyword evidence="7" id="KW-1185">Reference proteome</keyword>
<dbReference type="PANTHER" id="PTHR43588:SF1">
    <property type="entry name" value="COBALT-PRECORRIN-8 METHYLMUTASE"/>
    <property type="match status" value="1"/>
</dbReference>
<comment type="similarity">
    <text evidence="2">Belongs to the CobH/CbiC family.</text>
</comment>
<organism evidence="6 7">
    <name type="scientific">Enterocloster hominis</name>
    <name type="common">ex Liu et al. 2021</name>
    <dbReference type="NCBI Taxonomy" id="2763663"/>
    <lineage>
        <taxon>Bacteria</taxon>
        <taxon>Bacillati</taxon>
        <taxon>Bacillota</taxon>
        <taxon>Clostridia</taxon>
        <taxon>Lachnospirales</taxon>
        <taxon>Lachnospiraceae</taxon>
        <taxon>Enterocloster</taxon>
    </lineage>
</organism>
<name>A0ABR7NS70_9FIRM</name>
<dbReference type="Gene3D" id="3.40.50.10230">
    <property type="entry name" value="Cobalamin biosynthesis CobH/CbiC, precorrin-8X methylmutase"/>
    <property type="match status" value="1"/>
</dbReference>
<evidence type="ECO:0000256" key="3">
    <source>
        <dbReference type="ARBA" id="ARBA00022573"/>
    </source>
</evidence>
<dbReference type="Proteomes" id="UP000647491">
    <property type="component" value="Unassembled WGS sequence"/>
</dbReference>
<feature type="domain" description="Cobalamin biosynthesis precorrin-8X methylmutase CobH/CbiC" evidence="5">
    <location>
        <begin position="22"/>
        <end position="219"/>
    </location>
</feature>
<dbReference type="Pfam" id="PF02570">
    <property type="entry name" value="CbiC"/>
    <property type="match status" value="1"/>
</dbReference>
<proteinExistence type="inferred from homology"/>
<dbReference type="InterPro" id="IPR003722">
    <property type="entry name" value="Cbl_synth_CobH/CbiC"/>
</dbReference>
<protein>
    <submittedName>
        <fullName evidence="6">Precorrin-8X methylmutase</fullName>
    </submittedName>
</protein>
<evidence type="ECO:0000256" key="2">
    <source>
        <dbReference type="ARBA" id="ARBA00009774"/>
    </source>
</evidence>
<dbReference type="InterPro" id="IPR036588">
    <property type="entry name" value="CobH/CbiC_sf"/>
</dbReference>
<comment type="caution">
    <text evidence="6">The sequence shown here is derived from an EMBL/GenBank/DDBJ whole genome shotgun (WGS) entry which is preliminary data.</text>
</comment>
<evidence type="ECO:0000259" key="5">
    <source>
        <dbReference type="Pfam" id="PF02570"/>
    </source>
</evidence>
<dbReference type="SUPFAM" id="SSF63965">
    <property type="entry name" value="Precorrin-8X methylmutase CbiC/CobH"/>
    <property type="match status" value="1"/>
</dbReference>
<keyword evidence="4" id="KW-0413">Isomerase</keyword>
<evidence type="ECO:0000256" key="1">
    <source>
        <dbReference type="ARBA" id="ARBA00004953"/>
    </source>
</evidence>
<sequence length="223" mass="24082">MEWTETLCRETGIRFLTTRPSEIEAASFAIIKEELGQEFLKACPQDQLPVLCRVIHTTADFSYKESLYFSEDAVSKGREALASGIPIITDTTMAASGINKTAAAAHGIQVRCFIGDEDVKEAARESGITRSAVSVDKAARLYPDCIYAVGNAPTALMRLYEKIRTGEIRPRLVVGVPVGFVNVVEAKELILSAGVPCIVARGRKGGSNVAAAICNALLYDRKV</sequence>
<evidence type="ECO:0000256" key="4">
    <source>
        <dbReference type="ARBA" id="ARBA00023235"/>
    </source>
</evidence>
<evidence type="ECO:0000313" key="7">
    <source>
        <dbReference type="Proteomes" id="UP000647491"/>
    </source>
</evidence>
<reference evidence="6 7" key="1">
    <citation type="submission" date="2020-08" db="EMBL/GenBank/DDBJ databases">
        <title>Genome public.</title>
        <authorList>
            <person name="Liu C."/>
            <person name="Sun Q."/>
        </authorList>
    </citation>
    <scope>NUCLEOTIDE SEQUENCE [LARGE SCALE GENOMIC DNA]</scope>
    <source>
        <strain evidence="6 7">BX10</strain>
    </source>
</reference>
<dbReference type="EMBL" id="JACRTJ010000015">
    <property type="protein sequence ID" value="MBC8598967.1"/>
    <property type="molecule type" value="Genomic_DNA"/>
</dbReference>
<gene>
    <name evidence="6" type="ORF">H8708_06950</name>
</gene>
<dbReference type="PANTHER" id="PTHR43588">
    <property type="entry name" value="COBALT-PRECORRIN-8 METHYLMUTASE"/>
    <property type="match status" value="1"/>
</dbReference>